<keyword evidence="7 12" id="KW-0436">Ligase</keyword>
<dbReference type="InterPro" id="IPR035911">
    <property type="entry name" value="MurE/MurF_N"/>
</dbReference>
<dbReference type="SUPFAM" id="SSF53244">
    <property type="entry name" value="MurD-like peptide ligases, peptide-binding domain"/>
    <property type="match status" value="1"/>
</dbReference>
<dbReference type="InterPro" id="IPR000713">
    <property type="entry name" value="Mur_ligase_N"/>
</dbReference>
<sequence length="503" mass="53935">MRRRLLMPETGRGGGGQLTFDFGLLDALGIAVRSLAIDSRRVAPGDVFLAYPGERADGRQFIPQAITAGAVAVLWEPEGFAWDPAWRVPHLPVAGLRYKAGFIAAEVHGHPSRKLWMVGITGTNGKTSCSHWIAQAATTCGRPTAIIGTLGNGLPGALTPASHTTPDPVSLQKLLKTFVEQGIAGVAMEVSSHALDQGRVNGVAFQAAVLTNLSRDHLDYHGTMERYARAKSLLFKWPGLRVAVLNLDDAFGRELAQSCRRTGTPVLGYGFEAGEVRASHLEVSPRGLAFDVVTPWGEAHVASPILGRFNASNLLAVLATLGASGFPLLDIVGALARLTPVPGRMQKIELPGRPLVVVDYAHTPDALEKVLSTLREVIAESKSATVDARLICVFGCGGQRDRGKRPMMGEVASRLSDSVVVTSDNPRNEDPMVIIEDIVAGMGPNYHVVEDRAAAIDFAIRQARPGDVVLIAGKGHETYQEIRGQRLPFSDVDVARRALEGWK</sequence>
<comment type="PTM">
    <text evidence="7">Carboxylation is probably crucial for Mg(2+) binding and, consequently, for the gamma-phosphate positioning of ATP.</text>
</comment>
<feature type="binding site" evidence="7">
    <location>
        <position position="477"/>
    </location>
    <ligand>
        <name>meso-2,6-diaminopimelate</name>
        <dbReference type="ChEBI" id="CHEBI:57791"/>
    </ligand>
</feature>
<comment type="catalytic activity">
    <reaction evidence="7">
        <text>UDP-N-acetyl-alpha-D-muramoyl-L-alanyl-D-glutamate + meso-2,6-diaminopimelate + ATP = UDP-N-acetyl-alpha-D-muramoyl-L-alanyl-gamma-D-glutamyl-meso-2,6-diaminopimelate + ADP + phosphate + H(+)</text>
        <dbReference type="Rhea" id="RHEA:23676"/>
        <dbReference type="ChEBI" id="CHEBI:15378"/>
        <dbReference type="ChEBI" id="CHEBI:30616"/>
        <dbReference type="ChEBI" id="CHEBI:43474"/>
        <dbReference type="ChEBI" id="CHEBI:57791"/>
        <dbReference type="ChEBI" id="CHEBI:83900"/>
        <dbReference type="ChEBI" id="CHEBI:83905"/>
        <dbReference type="ChEBI" id="CHEBI:456216"/>
        <dbReference type="EC" id="6.3.2.13"/>
    </reaction>
</comment>
<dbReference type="PANTHER" id="PTHR23135:SF4">
    <property type="entry name" value="UDP-N-ACETYLMURAMOYL-L-ALANYL-D-GLUTAMATE--2,6-DIAMINOPIMELATE LIGASE MURE HOMOLOG, CHLOROPLASTIC"/>
    <property type="match status" value="1"/>
</dbReference>
<feature type="binding site" evidence="7">
    <location>
        <begin position="164"/>
        <end position="165"/>
    </location>
    <ligand>
        <name>UDP-N-acetyl-alpha-D-muramoyl-L-alanyl-D-glutamate</name>
        <dbReference type="ChEBI" id="CHEBI:83900"/>
    </ligand>
</feature>
<comment type="cofactor">
    <cofactor evidence="7">
        <name>Mg(2+)</name>
        <dbReference type="ChEBI" id="CHEBI:18420"/>
    </cofactor>
</comment>
<dbReference type="InterPro" id="IPR036565">
    <property type="entry name" value="Mur-like_cat_sf"/>
</dbReference>
<dbReference type="EMBL" id="JBAJEX010000007">
    <property type="protein sequence ID" value="MEO1767484.1"/>
    <property type="molecule type" value="Genomic_DNA"/>
</dbReference>
<dbReference type="NCBIfam" id="NF001126">
    <property type="entry name" value="PRK00139.1-4"/>
    <property type="match status" value="1"/>
</dbReference>
<feature type="modified residue" description="N6-carboxylysine" evidence="7">
    <location>
        <position position="231"/>
    </location>
</feature>
<feature type="binding site" evidence="7">
    <location>
        <position position="473"/>
    </location>
    <ligand>
        <name>meso-2,6-diaminopimelate</name>
        <dbReference type="ChEBI" id="CHEBI:57791"/>
    </ligand>
</feature>
<protein>
    <recommendedName>
        <fullName evidence="7">UDP-N-acetylmuramoyl-L-alanyl-D-glutamate--2,6-diaminopimelate ligase</fullName>
        <ecNumber evidence="7">6.3.2.13</ecNumber>
    </recommendedName>
    <alternativeName>
        <fullName evidence="7">Meso-A2pm-adding enzyme</fullName>
    </alternativeName>
    <alternativeName>
        <fullName evidence="7">Meso-diaminopimelate-adding enzyme</fullName>
    </alternativeName>
    <alternativeName>
        <fullName evidence="7">UDP-MurNAc-L-Ala-D-Glu:meso-diaminopimelate ligase</fullName>
    </alternativeName>
    <alternativeName>
        <fullName evidence="7">UDP-MurNAc-tripeptide synthetase</fullName>
    </alternativeName>
    <alternativeName>
        <fullName evidence="7">UDP-N-acetylmuramyl-tripeptide synthetase</fullName>
    </alternativeName>
</protein>
<keyword evidence="5 7" id="KW-0131">Cell cycle</keyword>
<evidence type="ECO:0000256" key="2">
    <source>
        <dbReference type="ARBA" id="ARBA00022618"/>
    </source>
</evidence>
<dbReference type="Gene3D" id="3.40.1190.10">
    <property type="entry name" value="Mur-like, catalytic domain"/>
    <property type="match status" value="1"/>
</dbReference>
<comment type="caution">
    <text evidence="7">Lacks conserved residue(s) required for the propagation of feature annotation.</text>
</comment>
<dbReference type="InterPro" id="IPR004101">
    <property type="entry name" value="Mur_ligase_C"/>
</dbReference>
<evidence type="ECO:0000259" key="9">
    <source>
        <dbReference type="Pfam" id="PF01225"/>
    </source>
</evidence>
<organism evidence="12 13">
    <name type="scientific">Thiobacter aerophilum</name>
    <dbReference type="NCBI Taxonomy" id="3121275"/>
    <lineage>
        <taxon>Bacteria</taxon>
        <taxon>Pseudomonadati</taxon>
        <taxon>Pseudomonadota</taxon>
        <taxon>Betaproteobacteria</taxon>
        <taxon>Burkholderiales</taxon>
        <taxon>Thiobacteraceae</taxon>
        <taxon>Thiobacter</taxon>
    </lineage>
</organism>
<evidence type="ECO:0000313" key="12">
    <source>
        <dbReference type="EMBL" id="MEO1767484.1"/>
    </source>
</evidence>
<feature type="domain" description="Mur ligase central" evidence="11">
    <location>
        <begin position="120"/>
        <end position="320"/>
    </location>
</feature>
<evidence type="ECO:0000256" key="4">
    <source>
        <dbReference type="ARBA" id="ARBA00022984"/>
    </source>
</evidence>
<gene>
    <name evidence="7" type="primary">murE</name>
    <name evidence="12" type="ORF">V6E02_09700</name>
</gene>
<dbReference type="RefSeq" id="WP_347308593.1">
    <property type="nucleotide sequence ID" value="NZ_JBAJEX010000007.1"/>
</dbReference>
<dbReference type="Gene3D" id="3.90.190.20">
    <property type="entry name" value="Mur ligase, C-terminal domain"/>
    <property type="match status" value="1"/>
</dbReference>
<dbReference type="SUPFAM" id="SSF63418">
    <property type="entry name" value="MurE/MurF N-terminal domain"/>
    <property type="match status" value="1"/>
</dbReference>
<keyword evidence="13" id="KW-1185">Reference proteome</keyword>
<proteinExistence type="inferred from homology"/>
<dbReference type="NCBIfam" id="TIGR01085">
    <property type="entry name" value="murE"/>
    <property type="match status" value="1"/>
</dbReference>
<comment type="subcellular location">
    <subcellularLocation>
        <location evidence="7 8">Cytoplasm</location>
    </subcellularLocation>
</comment>
<comment type="caution">
    <text evidence="12">The sequence shown here is derived from an EMBL/GenBank/DDBJ whole genome shotgun (WGS) entry which is preliminary data.</text>
</comment>
<keyword evidence="7" id="KW-0963">Cytoplasm</keyword>
<feature type="binding site" evidence="7">
    <location>
        <position position="191"/>
    </location>
    <ligand>
        <name>UDP-N-acetyl-alpha-D-muramoyl-L-alanyl-D-glutamate</name>
        <dbReference type="ChEBI" id="CHEBI:83900"/>
    </ligand>
</feature>
<keyword evidence="7" id="KW-0460">Magnesium</keyword>
<name>A0ABV0EJ91_9BURK</name>
<evidence type="ECO:0000259" key="11">
    <source>
        <dbReference type="Pfam" id="PF08245"/>
    </source>
</evidence>
<dbReference type="PANTHER" id="PTHR23135">
    <property type="entry name" value="MUR LIGASE FAMILY MEMBER"/>
    <property type="match status" value="1"/>
</dbReference>
<evidence type="ECO:0000256" key="3">
    <source>
        <dbReference type="ARBA" id="ARBA00022960"/>
    </source>
</evidence>
<feature type="binding site" evidence="7">
    <location>
        <begin position="424"/>
        <end position="427"/>
    </location>
    <ligand>
        <name>meso-2,6-diaminopimelate</name>
        <dbReference type="ChEBI" id="CHEBI:57791"/>
    </ligand>
</feature>
<evidence type="ECO:0000256" key="7">
    <source>
        <dbReference type="HAMAP-Rule" id="MF_00208"/>
    </source>
</evidence>
<feature type="binding site" evidence="7">
    <location>
        <begin position="122"/>
        <end position="128"/>
    </location>
    <ligand>
        <name>ATP</name>
        <dbReference type="ChEBI" id="CHEBI:30616"/>
    </ligand>
</feature>
<dbReference type="Pfam" id="PF02875">
    <property type="entry name" value="Mur_ligase_C"/>
    <property type="match status" value="1"/>
</dbReference>
<dbReference type="InterPro" id="IPR036615">
    <property type="entry name" value="Mur_ligase_C_dom_sf"/>
</dbReference>
<dbReference type="EC" id="6.3.2.13" evidence="7"/>
<feature type="binding site" evidence="7">
    <location>
        <position position="39"/>
    </location>
    <ligand>
        <name>UDP-N-acetyl-alpha-D-muramoyl-L-alanyl-D-glutamate</name>
        <dbReference type="ChEBI" id="CHEBI:83900"/>
    </ligand>
</feature>
<dbReference type="GO" id="GO:0008765">
    <property type="term" value="F:UDP-N-acetylmuramoylalanyl-D-glutamate-2,6-diaminopimelate ligase activity"/>
    <property type="evidence" value="ECO:0007669"/>
    <property type="project" value="UniProtKB-EC"/>
</dbReference>
<keyword evidence="4 7" id="KW-0573">Peptidoglycan synthesis</keyword>
<feature type="short sequence motif" description="Meso-diaminopimelate recognition motif" evidence="7">
    <location>
        <begin position="424"/>
        <end position="427"/>
    </location>
</feature>
<reference evidence="12 13" key="1">
    <citation type="submission" date="2024-02" db="EMBL/GenBank/DDBJ databases">
        <title>New thermophilic sulfur-oxidizing bacteria from a hot springs of the Uzon caldera (Kamchatka, Russia).</title>
        <authorList>
            <person name="Dukat A.M."/>
            <person name="Elcheninov A.G."/>
            <person name="Frolov E.N."/>
        </authorList>
    </citation>
    <scope>NUCLEOTIDE SEQUENCE [LARGE SCALE GENOMIC DNA]</scope>
    <source>
        <strain evidence="12 13">AK1</strain>
    </source>
</reference>
<keyword evidence="2 7" id="KW-0132">Cell division</keyword>
<dbReference type="InterPro" id="IPR013221">
    <property type="entry name" value="Mur_ligase_cen"/>
</dbReference>
<evidence type="ECO:0000259" key="10">
    <source>
        <dbReference type="Pfam" id="PF02875"/>
    </source>
</evidence>
<feature type="domain" description="Mur ligase C-terminal" evidence="10">
    <location>
        <begin position="343"/>
        <end position="475"/>
    </location>
</feature>
<keyword evidence="7" id="KW-0547">Nucleotide-binding</keyword>
<dbReference type="Pfam" id="PF01225">
    <property type="entry name" value="Mur_ligase"/>
    <property type="match status" value="1"/>
</dbReference>
<dbReference type="Proteomes" id="UP001482231">
    <property type="component" value="Unassembled WGS sequence"/>
</dbReference>
<accession>A0ABV0EJ91</accession>
<feature type="binding site" evidence="7">
    <location>
        <position position="400"/>
    </location>
    <ligand>
        <name>meso-2,6-diaminopimelate</name>
        <dbReference type="ChEBI" id="CHEBI:57791"/>
    </ligand>
</feature>
<evidence type="ECO:0000256" key="6">
    <source>
        <dbReference type="ARBA" id="ARBA00023316"/>
    </source>
</evidence>
<comment type="similarity">
    <text evidence="1 7">Belongs to the MurCDEF family. MurE subfamily.</text>
</comment>
<dbReference type="SUPFAM" id="SSF53623">
    <property type="entry name" value="MurD-like peptide ligases, catalytic domain"/>
    <property type="match status" value="1"/>
</dbReference>
<evidence type="ECO:0000256" key="5">
    <source>
        <dbReference type="ARBA" id="ARBA00023306"/>
    </source>
</evidence>
<dbReference type="Pfam" id="PF08245">
    <property type="entry name" value="Mur_ligase_M"/>
    <property type="match status" value="1"/>
</dbReference>
<evidence type="ECO:0000313" key="13">
    <source>
        <dbReference type="Proteomes" id="UP001482231"/>
    </source>
</evidence>
<dbReference type="NCBIfam" id="NF001124">
    <property type="entry name" value="PRK00139.1-2"/>
    <property type="match status" value="1"/>
</dbReference>
<dbReference type="Gene3D" id="3.40.1390.10">
    <property type="entry name" value="MurE/MurF, N-terminal domain"/>
    <property type="match status" value="1"/>
</dbReference>
<dbReference type="InterPro" id="IPR005761">
    <property type="entry name" value="UDP-N-AcMur-Glu-dNH2Pim_ligase"/>
</dbReference>
<comment type="function">
    <text evidence="7">Catalyzes the addition of meso-diaminopimelic acid to the nucleotide precursor UDP-N-acetylmuramoyl-L-alanyl-D-glutamate (UMAG) in the biosynthesis of bacterial cell-wall peptidoglycan.</text>
</comment>
<feature type="binding site" evidence="7">
    <location>
        <position position="197"/>
    </location>
    <ligand>
        <name>UDP-N-acetyl-alpha-D-muramoyl-L-alanyl-D-glutamate</name>
        <dbReference type="ChEBI" id="CHEBI:83900"/>
    </ligand>
</feature>
<dbReference type="HAMAP" id="MF_00208">
    <property type="entry name" value="MurE"/>
    <property type="match status" value="1"/>
</dbReference>
<keyword evidence="3 7" id="KW-0133">Cell shape</keyword>
<feature type="domain" description="Mur ligase N-terminal catalytic" evidence="9">
    <location>
        <begin position="33"/>
        <end position="93"/>
    </location>
</feature>
<evidence type="ECO:0000256" key="8">
    <source>
        <dbReference type="RuleBase" id="RU004135"/>
    </source>
</evidence>
<feature type="binding site" evidence="7">
    <location>
        <position position="199"/>
    </location>
    <ligand>
        <name>UDP-N-acetyl-alpha-D-muramoyl-L-alanyl-D-glutamate</name>
        <dbReference type="ChEBI" id="CHEBI:83900"/>
    </ligand>
</feature>
<keyword evidence="6 7" id="KW-0961">Cell wall biogenesis/degradation</keyword>
<evidence type="ECO:0000256" key="1">
    <source>
        <dbReference type="ARBA" id="ARBA00005898"/>
    </source>
</evidence>
<keyword evidence="7" id="KW-0067">ATP-binding</keyword>
<comment type="pathway">
    <text evidence="7 8">Cell wall biogenesis; peptidoglycan biosynthesis.</text>
</comment>